<evidence type="ECO:0008006" key="10">
    <source>
        <dbReference type="Google" id="ProtNLM"/>
    </source>
</evidence>
<feature type="domain" description="SH2" evidence="5">
    <location>
        <begin position="571"/>
        <end position="668"/>
    </location>
</feature>
<feature type="domain" description="PH" evidence="6">
    <location>
        <begin position="358"/>
        <end position="466"/>
    </location>
</feature>
<keyword evidence="2 3" id="KW-0727">SH2 domain</keyword>
<dbReference type="Gene3D" id="3.10.20.90">
    <property type="entry name" value="Phosphatidylinositol 3-kinase Catalytic Subunit, Chain A, domain 1"/>
    <property type="match status" value="1"/>
</dbReference>
<dbReference type="EMBL" id="CALNXJ010000022">
    <property type="protein sequence ID" value="CAH3126588.1"/>
    <property type="molecule type" value="Genomic_DNA"/>
</dbReference>
<dbReference type="InterPro" id="IPR039664">
    <property type="entry name" value="GRB/APBB1IP"/>
</dbReference>
<evidence type="ECO:0000259" key="6">
    <source>
        <dbReference type="PROSITE" id="PS50003"/>
    </source>
</evidence>
<dbReference type="SUPFAM" id="SSF54236">
    <property type="entry name" value="Ubiquitin-like"/>
    <property type="match status" value="1"/>
</dbReference>
<dbReference type="Pfam" id="PF21989">
    <property type="entry name" value="RA_2"/>
    <property type="match status" value="1"/>
</dbReference>
<dbReference type="AlphaFoldDB" id="A0AAU9WUR0"/>
<dbReference type="PROSITE" id="PS50003">
    <property type="entry name" value="PH_DOMAIN"/>
    <property type="match status" value="1"/>
</dbReference>
<dbReference type="SMART" id="SM00233">
    <property type="entry name" value="PH"/>
    <property type="match status" value="1"/>
</dbReference>
<feature type="region of interest" description="Disordered" evidence="4">
    <location>
        <begin position="489"/>
        <end position="517"/>
    </location>
</feature>
<dbReference type="InterPro" id="IPR011993">
    <property type="entry name" value="PH-like_dom_sf"/>
</dbReference>
<comment type="similarity">
    <text evidence="1">Belongs to the GRB7/10/14 family.</text>
</comment>
<dbReference type="Proteomes" id="UP001159428">
    <property type="component" value="Unassembled WGS sequence"/>
</dbReference>
<protein>
    <recommendedName>
        <fullName evidence="10">Growth factor receptor-bound protein 10</fullName>
    </recommendedName>
</protein>
<feature type="compositionally biased region" description="Basic and acidic residues" evidence="4">
    <location>
        <begin position="507"/>
        <end position="517"/>
    </location>
</feature>
<sequence length="672" mass="75681">MATARDSNDPTDINRVLENLGSLIGELDACVTENDGKAVASEVEDNENFDVHLEFLLADTDEFDDDEYQCLIPRRRSSSHITPTSTINQSRNKGLMERAVSSAHTSPQQPLNSNSGSVNKTQENQYTTPPNRSGYKEAFKEVALSVELPGSFKKIDESSVTASAQKNAAPNRNAASHAKAKPNHYVAPSELGFNRHNPEKSGATTNGMVHCSQQCITHEKLKMQHITVVVFDEDGNPVGLEVSSSMRAQEACYRLAILKKIEDDPQWVLTEYLTDLGIERNLEDHENLMSILKTWAPGSNNKLLFRKDLRKYHFFAHTTNYFPSHLLDSESSDKAVTEKAQKAKTILQQKLFSTCTRVPEIEGILHCKDFGKKSWSKKFFFLRGSGLYSSSKGKSKASKDLECYVQFDGANLYNIINPKKSHKAPAEFCFCIVPYRARELKELKCLCTDDEKTMMSWMMAVRIAKFGPQLRQNYDDMIRKFAKLTKYREQTSESQNASSEKEDEDMKETTKEGRVPMDFTGERGKVITDLNEIQQLANTRNNVKLSKRISSQHFISTHTATSGRHFVNESWFHGRITREHSLHLLAAAGIGDGLFLVRESSSVPGVFVLTFCMNRKVYHCQLVQDIGQGSKTFFSLGKGPAFETLQQLIYFYQRKPINGVTLALRTPCPKSG</sequence>
<comment type="caution">
    <text evidence="8">The sequence shown here is derived from an EMBL/GenBank/DDBJ whole genome shotgun (WGS) entry which is preliminary data.</text>
</comment>
<evidence type="ECO:0000256" key="4">
    <source>
        <dbReference type="SAM" id="MobiDB-lite"/>
    </source>
</evidence>
<dbReference type="InterPro" id="IPR029071">
    <property type="entry name" value="Ubiquitin-like_domsf"/>
</dbReference>
<evidence type="ECO:0000256" key="2">
    <source>
        <dbReference type="ARBA" id="ARBA00022999"/>
    </source>
</evidence>
<dbReference type="SMART" id="SM00252">
    <property type="entry name" value="SH2"/>
    <property type="match status" value="1"/>
</dbReference>
<dbReference type="CDD" id="cd01259">
    <property type="entry name" value="PH_APBB1IP"/>
    <property type="match status" value="1"/>
</dbReference>
<feature type="compositionally biased region" description="Polar residues" evidence="4">
    <location>
        <begin position="102"/>
        <end position="131"/>
    </location>
</feature>
<dbReference type="Pfam" id="PF00017">
    <property type="entry name" value="SH2"/>
    <property type="match status" value="1"/>
</dbReference>
<evidence type="ECO:0000259" key="7">
    <source>
        <dbReference type="PROSITE" id="PS50200"/>
    </source>
</evidence>
<dbReference type="InterPro" id="IPR001849">
    <property type="entry name" value="PH_domain"/>
</dbReference>
<reference evidence="8 9" key="1">
    <citation type="submission" date="2022-05" db="EMBL/GenBank/DDBJ databases">
        <authorList>
            <consortium name="Genoscope - CEA"/>
            <person name="William W."/>
        </authorList>
    </citation>
    <scope>NUCLEOTIDE SEQUENCE [LARGE SCALE GENOMIC DNA]</scope>
</reference>
<feature type="domain" description="Ras-associating" evidence="7">
    <location>
        <begin position="224"/>
        <end position="310"/>
    </location>
</feature>
<organism evidence="8 9">
    <name type="scientific">Pocillopora meandrina</name>
    <dbReference type="NCBI Taxonomy" id="46732"/>
    <lineage>
        <taxon>Eukaryota</taxon>
        <taxon>Metazoa</taxon>
        <taxon>Cnidaria</taxon>
        <taxon>Anthozoa</taxon>
        <taxon>Hexacorallia</taxon>
        <taxon>Scleractinia</taxon>
        <taxon>Astrocoeniina</taxon>
        <taxon>Pocilloporidae</taxon>
        <taxon>Pocillopora</taxon>
    </lineage>
</organism>
<feature type="compositionally biased region" description="Polar residues" evidence="4">
    <location>
        <begin position="79"/>
        <end position="92"/>
    </location>
</feature>
<name>A0AAU9WUR0_9CNID</name>
<evidence type="ECO:0000313" key="8">
    <source>
        <dbReference type="EMBL" id="CAH3126588.1"/>
    </source>
</evidence>
<feature type="region of interest" description="Disordered" evidence="4">
    <location>
        <begin position="75"/>
        <end position="134"/>
    </location>
</feature>
<dbReference type="SUPFAM" id="SSF55550">
    <property type="entry name" value="SH2 domain"/>
    <property type="match status" value="1"/>
</dbReference>
<dbReference type="Pfam" id="PF00169">
    <property type="entry name" value="PH"/>
    <property type="match status" value="1"/>
</dbReference>
<dbReference type="InterPro" id="IPR036860">
    <property type="entry name" value="SH2_dom_sf"/>
</dbReference>
<dbReference type="PROSITE" id="PS50200">
    <property type="entry name" value="RA"/>
    <property type="match status" value="1"/>
</dbReference>
<evidence type="ECO:0000259" key="5">
    <source>
        <dbReference type="PROSITE" id="PS50001"/>
    </source>
</evidence>
<dbReference type="InterPro" id="IPR000980">
    <property type="entry name" value="SH2"/>
</dbReference>
<gene>
    <name evidence="8" type="ORF">PMEA_00012792</name>
</gene>
<dbReference type="GO" id="GO:0007165">
    <property type="term" value="P:signal transduction"/>
    <property type="evidence" value="ECO:0007669"/>
    <property type="project" value="InterPro"/>
</dbReference>
<dbReference type="SUPFAM" id="SSF50729">
    <property type="entry name" value="PH domain-like"/>
    <property type="match status" value="1"/>
</dbReference>
<keyword evidence="9" id="KW-1185">Reference proteome</keyword>
<dbReference type="Gene3D" id="2.30.29.30">
    <property type="entry name" value="Pleckstrin-homology domain (PH domain)/Phosphotyrosine-binding domain (PTB)"/>
    <property type="match status" value="1"/>
</dbReference>
<dbReference type="InterPro" id="IPR039665">
    <property type="entry name" value="PH_APBB1IP"/>
</dbReference>
<dbReference type="InterPro" id="IPR000159">
    <property type="entry name" value="RA_dom"/>
</dbReference>
<dbReference type="PANTHER" id="PTHR11243:SF23">
    <property type="entry name" value="LD06925P"/>
    <property type="match status" value="1"/>
</dbReference>
<dbReference type="PANTHER" id="PTHR11243">
    <property type="entry name" value="GROWTH FACTOR RECEPTOR-BOUND PROTEIN"/>
    <property type="match status" value="1"/>
</dbReference>
<dbReference type="PROSITE" id="PS50001">
    <property type="entry name" value="SH2"/>
    <property type="match status" value="1"/>
</dbReference>
<dbReference type="SMART" id="SM00314">
    <property type="entry name" value="RA"/>
    <property type="match status" value="1"/>
</dbReference>
<dbReference type="Gene3D" id="3.30.505.10">
    <property type="entry name" value="SH2 domain"/>
    <property type="match status" value="1"/>
</dbReference>
<dbReference type="PRINTS" id="PR00401">
    <property type="entry name" value="SH2DOMAIN"/>
</dbReference>
<accession>A0AAU9WUR0</accession>
<proteinExistence type="inferred from homology"/>
<evidence type="ECO:0000256" key="3">
    <source>
        <dbReference type="PROSITE-ProRule" id="PRU00191"/>
    </source>
</evidence>
<evidence type="ECO:0000256" key="1">
    <source>
        <dbReference type="ARBA" id="ARBA00006708"/>
    </source>
</evidence>
<evidence type="ECO:0000313" key="9">
    <source>
        <dbReference type="Proteomes" id="UP001159428"/>
    </source>
</evidence>